<dbReference type="GO" id="GO:0006629">
    <property type="term" value="P:lipid metabolic process"/>
    <property type="evidence" value="ECO:0007669"/>
    <property type="project" value="InterPro"/>
</dbReference>
<dbReference type="AlphaFoldDB" id="A0A6J7QJA1"/>
<organism evidence="3">
    <name type="scientific">freshwater metagenome</name>
    <dbReference type="NCBI Taxonomy" id="449393"/>
    <lineage>
        <taxon>unclassified sequences</taxon>
        <taxon>metagenomes</taxon>
        <taxon>ecological metagenomes</taxon>
    </lineage>
</organism>
<evidence type="ECO:0000259" key="1">
    <source>
        <dbReference type="PROSITE" id="PS51704"/>
    </source>
</evidence>
<name>A0A6J7QJA1_9ZZZZ</name>
<dbReference type="PANTHER" id="PTHR46211">
    <property type="entry name" value="GLYCEROPHOSPHORYL DIESTER PHOSPHODIESTERASE"/>
    <property type="match status" value="1"/>
</dbReference>
<feature type="domain" description="GP-PDE" evidence="1">
    <location>
        <begin position="11"/>
        <end position="275"/>
    </location>
</feature>
<dbReference type="PANTHER" id="PTHR46211:SF14">
    <property type="entry name" value="GLYCEROPHOSPHODIESTER PHOSPHODIESTERASE"/>
    <property type="match status" value="1"/>
</dbReference>
<dbReference type="GO" id="GO:0008081">
    <property type="term" value="F:phosphoric diester hydrolase activity"/>
    <property type="evidence" value="ECO:0007669"/>
    <property type="project" value="InterPro"/>
</dbReference>
<dbReference type="InterPro" id="IPR017946">
    <property type="entry name" value="PLC-like_Pdiesterase_TIM-brl"/>
</dbReference>
<dbReference type="InterPro" id="IPR030395">
    <property type="entry name" value="GP_PDE_dom"/>
</dbReference>
<accession>A0A6J7QJA1</accession>
<dbReference type="Pfam" id="PF03009">
    <property type="entry name" value="GDPD"/>
    <property type="match status" value="1"/>
</dbReference>
<proteinExistence type="predicted"/>
<dbReference type="PROSITE" id="PS51704">
    <property type="entry name" value="GP_PDE"/>
    <property type="match status" value="1"/>
</dbReference>
<sequence>MRENPWLSRRIVNFAHQGGAHEAPSSTLYAIEEGLRAGASAVELDVHATKDRVLVVCHDETIDRTTNGIGEICDLELSELQSCDNSYWFIEGADVTPGRDEKEYRHRGKAPKDHSFGIATLEEVLLTFPQTVFNMDIKRTAPEVAPYEELLSTTLAKCGRSDDVIVASFNDLAIQEFRRQSPDTLTSAATLETANFIRAVQAGETPEALNVVAFQVPETFGELTLVTEQFIEAAHGANIAVHVWTINDTESMERLISLGVDGIISDRPSLLTSVLGSQAWDGTR</sequence>
<dbReference type="SUPFAM" id="SSF51695">
    <property type="entry name" value="PLC-like phosphodiesterases"/>
    <property type="match status" value="1"/>
</dbReference>
<protein>
    <submittedName>
        <fullName evidence="3">Unannotated protein</fullName>
    </submittedName>
</protein>
<evidence type="ECO:0000313" key="3">
    <source>
        <dbReference type="EMBL" id="CAB5017707.1"/>
    </source>
</evidence>
<gene>
    <name evidence="2" type="ORF">UFOPK3427_00483</name>
    <name evidence="3" type="ORF">UFOPK4112_00714</name>
</gene>
<dbReference type="CDD" id="cd08561">
    <property type="entry name" value="GDPD_cytoplasmic_ScUgpQ2_like"/>
    <property type="match status" value="1"/>
</dbReference>
<dbReference type="EMBL" id="CAFBLT010000001">
    <property type="protein sequence ID" value="CAB4865856.1"/>
    <property type="molecule type" value="Genomic_DNA"/>
</dbReference>
<evidence type="ECO:0000313" key="2">
    <source>
        <dbReference type="EMBL" id="CAB4865856.1"/>
    </source>
</evidence>
<reference evidence="3" key="1">
    <citation type="submission" date="2020-05" db="EMBL/GenBank/DDBJ databases">
        <authorList>
            <person name="Chiriac C."/>
            <person name="Salcher M."/>
            <person name="Ghai R."/>
            <person name="Kavagutti S V."/>
        </authorList>
    </citation>
    <scope>NUCLEOTIDE SEQUENCE</scope>
</reference>
<dbReference type="EMBL" id="CAFBPM010000005">
    <property type="protein sequence ID" value="CAB5017707.1"/>
    <property type="molecule type" value="Genomic_DNA"/>
</dbReference>
<dbReference type="Gene3D" id="3.20.20.190">
    <property type="entry name" value="Phosphatidylinositol (PI) phosphodiesterase"/>
    <property type="match status" value="1"/>
</dbReference>